<organism evidence="1 2">
    <name type="scientific">Giardia intestinalis</name>
    <name type="common">Giardia lamblia</name>
    <dbReference type="NCBI Taxonomy" id="5741"/>
    <lineage>
        <taxon>Eukaryota</taxon>
        <taxon>Metamonada</taxon>
        <taxon>Diplomonadida</taxon>
        <taxon>Hexamitidae</taxon>
        <taxon>Giardiinae</taxon>
        <taxon>Giardia</taxon>
    </lineage>
</organism>
<reference evidence="1 2" key="2">
    <citation type="journal article" date="2013" name="Genome Biol. Evol.">
        <title>Genome sequencing of Giardia lamblia genotypes A2 and B isolates (DH and GS) and comparative analysis with the genomes of genotypes A1 and E (WB and Pig).</title>
        <authorList>
            <person name="Adam R.D."/>
            <person name="Dahlstrom E.W."/>
            <person name="Martens C.A."/>
            <person name="Bruno D.P."/>
            <person name="Barbian K.D."/>
            <person name="Ricklefs S.M."/>
            <person name="Hernandez M.M."/>
            <person name="Narla N.P."/>
            <person name="Patel R.B."/>
            <person name="Porcella S.F."/>
            <person name="Nash T.E."/>
        </authorList>
    </citation>
    <scope>NUCLEOTIDE SEQUENCE [LARGE SCALE GENOMIC DNA]</scope>
    <source>
        <strain evidence="1 2">DH</strain>
    </source>
</reference>
<protein>
    <submittedName>
        <fullName evidence="1">Uncharacterized protein</fullName>
    </submittedName>
</protein>
<accession>V6TFX2</accession>
<evidence type="ECO:0000313" key="2">
    <source>
        <dbReference type="Proteomes" id="UP000018320"/>
    </source>
</evidence>
<sequence length="66" mass="7405">MAVKGLRHMVSLADLLSELDFLQTEAPEELALSMVLQMVFAIHHSPLGSIFCCRVGPHGWVRKHIH</sequence>
<dbReference type="EMBL" id="AHGT01000030">
    <property type="protein sequence ID" value="ESU37252.1"/>
    <property type="molecule type" value="Genomic_DNA"/>
</dbReference>
<name>V6TFX2_GIAIN</name>
<comment type="caution">
    <text evidence="1">The sequence shown here is derived from an EMBL/GenBank/DDBJ whole genome shotgun (WGS) entry which is preliminary data.</text>
</comment>
<proteinExistence type="predicted"/>
<reference evidence="2" key="1">
    <citation type="submission" date="2012-02" db="EMBL/GenBank/DDBJ databases">
        <title>Genome sequencing of Giardia lamblia Genotypes A2 and B isolates (DH and GS) and comparative analysis with the genomes of Genotypes A1 and E (WB and Pig).</title>
        <authorList>
            <person name="Adam R."/>
            <person name="Dahlstrom E."/>
            <person name="Martens C."/>
            <person name="Bruno D."/>
            <person name="Barbian K."/>
            <person name="Porcella S.F."/>
            <person name="Nash T."/>
        </authorList>
    </citation>
    <scope>NUCLEOTIDE SEQUENCE</scope>
    <source>
        <strain evidence="2">DH</strain>
    </source>
</reference>
<dbReference type="VEuPathDB" id="GiardiaDB:DHA2_154453"/>
<evidence type="ECO:0000313" key="1">
    <source>
        <dbReference type="EMBL" id="ESU37252.1"/>
    </source>
</evidence>
<dbReference type="AlphaFoldDB" id="V6TFX2"/>
<gene>
    <name evidence="1" type="ORF">DHA2_154453</name>
</gene>
<dbReference type="Proteomes" id="UP000018320">
    <property type="component" value="Unassembled WGS sequence"/>
</dbReference>